<protein>
    <submittedName>
        <fullName evidence="1">Uncharacterized protein</fullName>
    </submittedName>
</protein>
<dbReference type="AlphaFoldDB" id="A0A6C0LIP7"/>
<name>A0A6C0LIP7_9ZZZZ</name>
<reference evidence="1" key="1">
    <citation type="journal article" date="2020" name="Nature">
        <title>Giant virus diversity and host interactions through global metagenomics.</title>
        <authorList>
            <person name="Schulz F."/>
            <person name="Roux S."/>
            <person name="Paez-Espino D."/>
            <person name="Jungbluth S."/>
            <person name="Walsh D.A."/>
            <person name="Denef V.J."/>
            <person name="McMahon K.D."/>
            <person name="Konstantinidis K.T."/>
            <person name="Eloe-Fadrosh E.A."/>
            <person name="Kyrpides N.C."/>
            <person name="Woyke T."/>
        </authorList>
    </citation>
    <scope>NUCLEOTIDE SEQUENCE</scope>
    <source>
        <strain evidence="1">GVMAG-M-3300027804-47</strain>
    </source>
</reference>
<sequence>MTATICYRKGNGYHHHLPDMEFSAFFEKTTNLRGDVLLSLKYFLFIKYEENIYVEVKNVGCVLMPFEELLKNKLLKMYYDLSLLLVKDKNQFVEKVSDEGNRIWDAEITDIYKGRRNCFVDTAYILNGEFKTDKQYCYYDINPYELIGMKVETASGIEFYNYAFKARLGYEISNFEKRTNDYMDIVVEYVSTLMEKELDEISAIEEDKQNLIKLVKFYDSKKYMNCDLFEVIYNNIIRASDAFAPYLANMDLANRDDVDKAIRAVVVSL</sequence>
<proteinExistence type="predicted"/>
<dbReference type="EMBL" id="MN740480">
    <property type="protein sequence ID" value="QHU29042.1"/>
    <property type="molecule type" value="Genomic_DNA"/>
</dbReference>
<organism evidence="1">
    <name type="scientific">viral metagenome</name>
    <dbReference type="NCBI Taxonomy" id="1070528"/>
    <lineage>
        <taxon>unclassified sequences</taxon>
        <taxon>metagenomes</taxon>
        <taxon>organismal metagenomes</taxon>
    </lineage>
</organism>
<evidence type="ECO:0000313" key="1">
    <source>
        <dbReference type="EMBL" id="QHU29042.1"/>
    </source>
</evidence>
<accession>A0A6C0LIP7</accession>